<evidence type="ECO:0000256" key="2">
    <source>
        <dbReference type="ARBA" id="ARBA00010944"/>
    </source>
</evidence>
<sequence length="286" mass="32446">MKQVLVTGANGQLGRCIALASKQFPKVTFHFLDRQQLDITNNGEILEVFKKNTFDYCINAAAYTNVEQAEKEEELAFGVNAEGVKYLSQACQTFGVVLLHISTDYVFDGKKSEPYNELDATNPINVYGTSKLAGELAVIENCERYFIFRTSWLYSQFGHNFLNTIIKKASEGASLTITTEQTGTPTNANDLAEMLLHIITSESEAYGLYHFSNKGKATWYDFAEAILEFTQQIDTVKLAKTDHYRTFAARPKNSVLELIKFKTKFNIEMFNWKVSLKDTVKYIKNH</sequence>
<accession>A0A167J1B5</accession>
<dbReference type="InterPro" id="IPR036291">
    <property type="entry name" value="NAD(P)-bd_dom_sf"/>
</dbReference>
<protein>
    <recommendedName>
        <fullName evidence="4 6">dTDP-4-dehydrorhamnose reductase</fullName>
        <ecNumber evidence="3 6">1.1.1.133</ecNumber>
    </recommendedName>
</protein>
<evidence type="ECO:0000313" key="8">
    <source>
        <dbReference type="EMBL" id="OAB80228.1"/>
    </source>
</evidence>
<organism evidence="8 9">
    <name type="scientific">Cochleicola gelatinilyticus</name>
    <dbReference type="NCBI Taxonomy" id="1763537"/>
    <lineage>
        <taxon>Bacteria</taxon>
        <taxon>Pseudomonadati</taxon>
        <taxon>Bacteroidota</taxon>
        <taxon>Flavobacteriia</taxon>
        <taxon>Flavobacteriales</taxon>
        <taxon>Flavobacteriaceae</taxon>
        <taxon>Cochleicola</taxon>
    </lineage>
</organism>
<dbReference type="PANTHER" id="PTHR10491">
    <property type="entry name" value="DTDP-4-DEHYDRORHAMNOSE REDUCTASE"/>
    <property type="match status" value="1"/>
</dbReference>
<evidence type="ECO:0000259" key="7">
    <source>
        <dbReference type="Pfam" id="PF04321"/>
    </source>
</evidence>
<dbReference type="RefSeq" id="WP_068590598.1">
    <property type="nucleotide sequence ID" value="NZ_LRXL01000026.1"/>
</dbReference>
<dbReference type="Gene3D" id="3.40.50.720">
    <property type="entry name" value="NAD(P)-binding Rossmann-like Domain"/>
    <property type="match status" value="1"/>
</dbReference>
<dbReference type="STRING" id="1763537.ULVI_05695"/>
<dbReference type="UniPathway" id="UPA00124"/>
<keyword evidence="6" id="KW-0521">NADP</keyword>
<dbReference type="InterPro" id="IPR029903">
    <property type="entry name" value="RmlD-like-bd"/>
</dbReference>
<dbReference type="InterPro" id="IPR005913">
    <property type="entry name" value="dTDP_dehydrorham_reduct"/>
</dbReference>
<keyword evidence="9" id="KW-1185">Reference proteome</keyword>
<dbReference type="EMBL" id="LRXL01000026">
    <property type="protein sequence ID" value="OAB80228.1"/>
    <property type="molecule type" value="Genomic_DNA"/>
</dbReference>
<gene>
    <name evidence="8" type="ORF">ULVI_05695</name>
</gene>
<dbReference type="Gene3D" id="3.90.25.10">
    <property type="entry name" value="UDP-galactose 4-epimerase, domain 1"/>
    <property type="match status" value="1"/>
</dbReference>
<dbReference type="EC" id="1.1.1.133" evidence="3 6"/>
<dbReference type="PANTHER" id="PTHR10491:SF4">
    <property type="entry name" value="METHIONINE ADENOSYLTRANSFERASE 2 SUBUNIT BETA"/>
    <property type="match status" value="1"/>
</dbReference>
<evidence type="ECO:0000256" key="4">
    <source>
        <dbReference type="ARBA" id="ARBA00017099"/>
    </source>
</evidence>
<dbReference type="CDD" id="cd05254">
    <property type="entry name" value="dTDP_HR_like_SDR_e"/>
    <property type="match status" value="1"/>
</dbReference>
<feature type="domain" description="RmlD-like substrate binding" evidence="7">
    <location>
        <begin position="3"/>
        <end position="282"/>
    </location>
</feature>
<dbReference type="GO" id="GO:0019305">
    <property type="term" value="P:dTDP-rhamnose biosynthetic process"/>
    <property type="evidence" value="ECO:0007669"/>
    <property type="project" value="UniProtKB-UniPathway"/>
</dbReference>
<dbReference type="Pfam" id="PF04321">
    <property type="entry name" value="RmlD_sub_bind"/>
    <property type="match status" value="1"/>
</dbReference>
<reference evidence="8 9" key="1">
    <citation type="submission" date="2016-02" db="EMBL/GenBank/DDBJ databases">
        <title>Ulvibacter sp. LPB0005, isolated from Thais luteostoma.</title>
        <authorList>
            <person name="Shin S.-K."/>
            <person name="Yi H."/>
        </authorList>
    </citation>
    <scope>NUCLEOTIDE SEQUENCE [LARGE SCALE GENOMIC DNA]</scope>
    <source>
        <strain evidence="8 9">LPB0005</strain>
    </source>
</reference>
<name>A0A167J1B5_9FLAO</name>
<dbReference type="SUPFAM" id="SSF51735">
    <property type="entry name" value="NAD(P)-binding Rossmann-fold domains"/>
    <property type="match status" value="1"/>
</dbReference>
<comment type="caution">
    <text evidence="8">The sequence shown here is derived from an EMBL/GenBank/DDBJ whole genome shotgun (WGS) entry which is preliminary data.</text>
</comment>
<keyword evidence="6" id="KW-0560">Oxidoreductase</keyword>
<comment type="catalytic activity">
    <reaction evidence="5">
        <text>dTDP-beta-L-rhamnose + NADP(+) = dTDP-4-dehydro-beta-L-rhamnose + NADPH + H(+)</text>
        <dbReference type="Rhea" id="RHEA:21796"/>
        <dbReference type="ChEBI" id="CHEBI:15378"/>
        <dbReference type="ChEBI" id="CHEBI:57510"/>
        <dbReference type="ChEBI" id="CHEBI:57783"/>
        <dbReference type="ChEBI" id="CHEBI:58349"/>
        <dbReference type="ChEBI" id="CHEBI:62830"/>
        <dbReference type="EC" id="1.1.1.133"/>
    </reaction>
</comment>
<proteinExistence type="inferred from homology"/>
<evidence type="ECO:0000256" key="5">
    <source>
        <dbReference type="ARBA" id="ARBA00048200"/>
    </source>
</evidence>
<evidence type="ECO:0000256" key="6">
    <source>
        <dbReference type="RuleBase" id="RU364082"/>
    </source>
</evidence>
<comment type="similarity">
    <text evidence="2 6">Belongs to the dTDP-4-dehydrorhamnose reductase family.</text>
</comment>
<evidence type="ECO:0000256" key="1">
    <source>
        <dbReference type="ARBA" id="ARBA00004781"/>
    </source>
</evidence>
<evidence type="ECO:0000313" key="9">
    <source>
        <dbReference type="Proteomes" id="UP000077013"/>
    </source>
</evidence>
<evidence type="ECO:0000256" key="3">
    <source>
        <dbReference type="ARBA" id="ARBA00012929"/>
    </source>
</evidence>
<dbReference type="Proteomes" id="UP000077013">
    <property type="component" value="Unassembled WGS sequence"/>
</dbReference>
<dbReference type="OrthoDB" id="9803892at2"/>
<comment type="pathway">
    <text evidence="1 6">Carbohydrate biosynthesis; dTDP-L-rhamnose biosynthesis.</text>
</comment>
<dbReference type="AlphaFoldDB" id="A0A167J1B5"/>
<comment type="function">
    <text evidence="6">Catalyzes the reduction of dTDP-6-deoxy-L-lyxo-4-hexulose to yield dTDP-L-rhamnose.</text>
</comment>
<dbReference type="NCBIfam" id="TIGR01214">
    <property type="entry name" value="rmlD"/>
    <property type="match status" value="1"/>
</dbReference>
<dbReference type="GO" id="GO:0008831">
    <property type="term" value="F:dTDP-4-dehydrorhamnose reductase activity"/>
    <property type="evidence" value="ECO:0007669"/>
    <property type="project" value="UniProtKB-EC"/>
</dbReference>